<evidence type="ECO:0000256" key="3">
    <source>
        <dbReference type="SAM" id="SignalP"/>
    </source>
</evidence>
<feature type="compositionally biased region" description="Low complexity" evidence="2">
    <location>
        <begin position="180"/>
        <end position="199"/>
    </location>
</feature>
<feature type="region of interest" description="Disordered" evidence="2">
    <location>
        <begin position="180"/>
        <end position="203"/>
    </location>
</feature>
<dbReference type="GO" id="GO:0004222">
    <property type="term" value="F:metalloendopeptidase activity"/>
    <property type="evidence" value="ECO:0007669"/>
    <property type="project" value="TreeGrafter"/>
</dbReference>
<dbReference type="OrthoDB" id="9784703at2"/>
<dbReference type="PANTHER" id="PTHR21666">
    <property type="entry name" value="PEPTIDASE-RELATED"/>
    <property type="match status" value="1"/>
</dbReference>
<dbReference type="Proteomes" id="UP000077726">
    <property type="component" value="Unassembled WGS sequence"/>
</dbReference>
<feature type="coiled-coil region" evidence="1">
    <location>
        <begin position="26"/>
        <end position="109"/>
    </location>
</feature>
<evidence type="ECO:0000256" key="1">
    <source>
        <dbReference type="SAM" id="Coils"/>
    </source>
</evidence>
<proteinExistence type="predicted"/>
<reference evidence="6" key="1">
    <citation type="submission" date="2016-05" db="EMBL/GenBank/DDBJ databases">
        <title>Draft genome of Corynebacterium afermentans subsp. afermentans LCDC 88199T.</title>
        <authorList>
            <person name="Bernier A.-M."/>
            <person name="Bernard K."/>
        </authorList>
    </citation>
    <scope>NUCLEOTIDE SEQUENCE [LARGE SCALE GENOMIC DNA]</scope>
    <source>
        <strain evidence="6">NML130454</strain>
    </source>
</reference>
<dbReference type="InterPro" id="IPR011055">
    <property type="entry name" value="Dup_hybrid_motif"/>
</dbReference>
<feature type="domain" description="M23ase beta-sheet core" evidence="4">
    <location>
        <begin position="355"/>
        <end position="446"/>
    </location>
</feature>
<dbReference type="Gene3D" id="2.70.70.10">
    <property type="entry name" value="Glucose Permease (Domain IIA)"/>
    <property type="match status" value="1"/>
</dbReference>
<keyword evidence="1" id="KW-0175">Coiled coil</keyword>
<name>A0A1B6VX18_9NEIS</name>
<evidence type="ECO:0000313" key="6">
    <source>
        <dbReference type="Proteomes" id="UP000077726"/>
    </source>
</evidence>
<dbReference type="AlphaFoldDB" id="A0A1B6VX18"/>
<dbReference type="Gene3D" id="6.10.250.3150">
    <property type="match status" value="1"/>
</dbReference>
<organism evidence="5 6">
    <name type="scientific">Eikenella halliae</name>
    <dbReference type="NCBI Taxonomy" id="1795832"/>
    <lineage>
        <taxon>Bacteria</taxon>
        <taxon>Pseudomonadati</taxon>
        <taxon>Pseudomonadota</taxon>
        <taxon>Betaproteobacteria</taxon>
        <taxon>Neisseriales</taxon>
        <taxon>Neisseriaceae</taxon>
        <taxon>Eikenella</taxon>
    </lineage>
</organism>
<gene>
    <name evidence="5" type="ORF">A7Q00_09775</name>
</gene>
<dbReference type="InterPro" id="IPR016047">
    <property type="entry name" value="M23ase_b-sheet_dom"/>
</dbReference>
<dbReference type="STRING" id="1795832.A7Q00_09775"/>
<protein>
    <submittedName>
        <fullName evidence="5">Peptidase M23</fullName>
    </submittedName>
</protein>
<feature type="signal peptide" evidence="3">
    <location>
        <begin position="1"/>
        <end position="20"/>
    </location>
</feature>
<dbReference type="RefSeq" id="WP_064090360.1">
    <property type="nucleotide sequence ID" value="NZ_LXSQ01000023.1"/>
</dbReference>
<evidence type="ECO:0000259" key="4">
    <source>
        <dbReference type="Pfam" id="PF01551"/>
    </source>
</evidence>
<dbReference type="SUPFAM" id="SSF51261">
    <property type="entry name" value="Duplicated hybrid motif"/>
    <property type="match status" value="1"/>
</dbReference>
<dbReference type="CDD" id="cd12797">
    <property type="entry name" value="M23_peptidase"/>
    <property type="match status" value="1"/>
</dbReference>
<feature type="region of interest" description="Disordered" evidence="2">
    <location>
        <begin position="317"/>
        <end position="350"/>
    </location>
</feature>
<dbReference type="EMBL" id="LXSQ01000023">
    <property type="protein sequence ID" value="OAM38562.1"/>
    <property type="molecule type" value="Genomic_DNA"/>
</dbReference>
<dbReference type="InterPro" id="IPR050570">
    <property type="entry name" value="Cell_wall_metabolism_enzyme"/>
</dbReference>
<comment type="caution">
    <text evidence="5">The sequence shown here is derived from an EMBL/GenBank/DDBJ whole genome shotgun (WGS) entry which is preliminary data.</text>
</comment>
<evidence type="ECO:0000256" key="2">
    <source>
        <dbReference type="SAM" id="MobiDB-lite"/>
    </source>
</evidence>
<keyword evidence="6" id="KW-1185">Reference proteome</keyword>
<evidence type="ECO:0000313" key="5">
    <source>
        <dbReference type="EMBL" id="OAM38562.1"/>
    </source>
</evidence>
<dbReference type="PANTHER" id="PTHR21666:SF291">
    <property type="entry name" value="STAGE II SPORULATION PROTEIN Q"/>
    <property type="match status" value="1"/>
</dbReference>
<keyword evidence="3" id="KW-0732">Signal</keyword>
<accession>A0A1B6VX18</accession>
<feature type="chain" id="PRO_5008590483" evidence="3">
    <location>
        <begin position="21"/>
        <end position="451"/>
    </location>
</feature>
<dbReference type="Pfam" id="PF01551">
    <property type="entry name" value="Peptidase_M23"/>
    <property type="match status" value="1"/>
</dbReference>
<feature type="region of interest" description="Disordered" evidence="2">
    <location>
        <begin position="226"/>
        <end position="304"/>
    </location>
</feature>
<sequence length="451" mass="50915">MKHKILILLALLCSALPAAAAPKDDLRQVQRAIGESNRKLQQQQSEQRQLQSNIRQTQSELDTVRRELDRLTRNRQTAWRELQAMQAKLDSLQTRIQNTQAQAARLLNSRYRNQQPNAVTLFLQNADPQQKGRHLEYLRHLNQANAQALTQLQHNRQELKQQQDSINEQLKRLDALKRQQQTTAARLGRQQQQQQRQQQSLEQDISRETAKLQTLRQNESRLNGLIASLSRRSAQRQEAERQRRAQILRQRRQQQAQQAQNGNKPAPRSQRLPENEHNGSNQSDLRPNETRPAPPEQPDTPNRNTLTAEDLALEAPEAQEPQSHGFSRMQGRLQRPAGGSISGRFGQARPGGGTWKGLFISTPPTAVRSIAEGEVAYAAPLQGYGNTVIIDHGDGYLSIYIGLSQISAGAGSRVSARQTIGRSGSLPDGENGLYFEIRYRNQAMNPASWVN</sequence>